<evidence type="ECO:0000313" key="3">
    <source>
        <dbReference type="Proteomes" id="UP000189177"/>
    </source>
</evidence>
<organism evidence="2 3">
    <name type="scientific">Thioalkalivibrio halophilus</name>
    <dbReference type="NCBI Taxonomy" id="252474"/>
    <lineage>
        <taxon>Bacteria</taxon>
        <taxon>Pseudomonadati</taxon>
        <taxon>Pseudomonadota</taxon>
        <taxon>Gammaproteobacteria</taxon>
        <taxon>Chromatiales</taxon>
        <taxon>Ectothiorhodospiraceae</taxon>
        <taxon>Thioalkalivibrio</taxon>
    </lineage>
</organism>
<dbReference type="InterPro" id="IPR004914">
    <property type="entry name" value="Antirestrict"/>
</dbReference>
<dbReference type="EMBL" id="MUZR01000024">
    <property type="protein sequence ID" value="OOC10069.1"/>
    <property type="molecule type" value="Genomic_DNA"/>
</dbReference>
<dbReference type="Proteomes" id="UP000189177">
    <property type="component" value="Unassembled WGS sequence"/>
</dbReference>
<evidence type="ECO:0000256" key="1">
    <source>
        <dbReference type="ARBA" id="ARBA00008618"/>
    </source>
</evidence>
<dbReference type="RefSeq" id="WP_077244276.1">
    <property type="nucleotide sequence ID" value="NZ_MUZR01000024.1"/>
</dbReference>
<sequence length="140" mass="16173">MTFCTETDLAIHRHRVPDLERIRILPRYLGAHALAFENCVFDSLGTLAEAYRGGFWEFYELSNGGFYMAPEQERNLRIVVPGNGYEGELSPDAAGIVACLFAFNAMAWRFREDRHVNLYHWLRDYALDHDESGEILRTID</sequence>
<proteinExistence type="inferred from homology"/>
<dbReference type="OrthoDB" id="1164967at2"/>
<dbReference type="InterPro" id="IPR042297">
    <property type="entry name" value="Antirestriction_sf"/>
</dbReference>
<dbReference type="Gene3D" id="3.30.70.3580">
    <property type="entry name" value="Antirestriction protein"/>
    <property type="match status" value="1"/>
</dbReference>
<gene>
    <name evidence="2" type="ORF">B1A74_07770</name>
</gene>
<keyword evidence="3" id="KW-1185">Reference proteome</keyword>
<accession>A0A1V2ZYB1</accession>
<name>A0A1V2ZYB1_9GAMM</name>
<dbReference type="Pfam" id="PF03230">
    <property type="entry name" value="Antirestrict"/>
    <property type="match status" value="1"/>
</dbReference>
<protein>
    <submittedName>
        <fullName evidence="2">Antirestriction protein</fullName>
    </submittedName>
</protein>
<dbReference type="STRING" id="252474.B1A74_07770"/>
<comment type="similarity">
    <text evidence="1">Belongs to the antirestriction protein family.</text>
</comment>
<evidence type="ECO:0000313" key="2">
    <source>
        <dbReference type="EMBL" id="OOC10069.1"/>
    </source>
</evidence>
<reference evidence="2 3" key="1">
    <citation type="submission" date="2017-02" db="EMBL/GenBank/DDBJ databases">
        <title>Genomic diversity within the haloalkaliphilic genus Thioalkalivibrio.</title>
        <authorList>
            <person name="Ahn A.-C."/>
            <person name="Meier-Kolthoff J."/>
            <person name="Overmars L."/>
            <person name="Richter M."/>
            <person name="Woyke T."/>
            <person name="Sorokin D.Y."/>
            <person name="Muyzer G."/>
        </authorList>
    </citation>
    <scope>NUCLEOTIDE SEQUENCE [LARGE SCALE GENOMIC DNA]</scope>
    <source>
        <strain evidence="2 3">HL17</strain>
    </source>
</reference>
<comment type="caution">
    <text evidence="2">The sequence shown here is derived from an EMBL/GenBank/DDBJ whole genome shotgun (WGS) entry which is preliminary data.</text>
</comment>
<dbReference type="AlphaFoldDB" id="A0A1V2ZYB1"/>